<evidence type="ECO:0008006" key="4">
    <source>
        <dbReference type="Google" id="ProtNLM"/>
    </source>
</evidence>
<proteinExistence type="predicted"/>
<dbReference type="Pfam" id="PF03995">
    <property type="entry name" value="Inhibitor_I36"/>
    <property type="match status" value="1"/>
</dbReference>
<dbReference type="PATRIC" id="fig|429727.3.peg.2119"/>
<organism evidence="2 3">
    <name type="scientific">Devosia chinhatensis</name>
    <dbReference type="NCBI Taxonomy" id="429727"/>
    <lineage>
        <taxon>Bacteria</taxon>
        <taxon>Pseudomonadati</taxon>
        <taxon>Pseudomonadota</taxon>
        <taxon>Alphaproteobacteria</taxon>
        <taxon>Hyphomicrobiales</taxon>
        <taxon>Devosiaceae</taxon>
        <taxon>Devosia</taxon>
    </lineage>
</organism>
<dbReference type="Gene3D" id="2.60.20.10">
    <property type="entry name" value="Crystallins"/>
    <property type="match status" value="1"/>
</dbReference>
<evidence type="ECO:0000313" key="3">
    <source>
        <dbReference type="Proteomes" id="UP000033649"/>
    </source>
</evidence>
<dbReference type="OrthoDB" id="7739067at2"/>
<feature type="chain" id="PRO_5005181045" description="SH3b domain-containing protein" evidence="1">
    <location>
        <begin position="24"/>
        <end position="190"/>
    </location>
</feature>
<accession>A0A0F5FPP8</accession>
<gene>
    <name evidence="2" type="ORF">VE26_10300</name>
</gene>
<sequence length="190" mass="20958">MSRLLAAFLCFVFALFAATPSFALSPSGSHAWSRTELGLRAGPGGHYDSVGIIAAHVDIKVLRCVQFWCLVDGPGGHGWADRNAVDFRKNPYSALSAAGMMRPDLQGGRLCFYEGTHYTGRSFCAGTGQVFPDLALWGWDNAIRSIAVEVDTSAAVCRERDFRSYCERVYQSQPVLTEFLFRNVSSIRVY</sequence>
<dbReference type="RefSeq" id="WP_046104841.1">
    <property type="nucleotide sequence ID" value="NZ_JZEY01000054.1"/>
</dbReference>
<reference evidence="2 3" key="1">
    <citation type="submission" date="2015-03" db="EMBL/GenBank/DDBJ databases">
        <authorList>
            <person name="Hassan Y."/>
            <person name="Lepp D."/>
            <person name="Li X.-Z."/>
            <person name="Zhou T."/>
        </authorList>
    </citation>
    <scope>NUCLEOTIDE SEQUENCE [LARGE SCALE GENOMIC DNA]</scope>
    <source>
        <strain evidence="2 3">IPL18</strain>
    </source>
</reference>
<dbReference type="AlphaFoldDB" id="A0A0F5FPP8"/>
<keyword evidence="1" id="KW-0732">Signal</keyword>
<protein>
    <recommendedName>
        <fullName evidence="4">SH3b domain-containing protein</fullName>
    </recommendedName>
</protein>
<keyword evidence="3" id="KW-1185">Reference proteome</keyword>
<dbReference type="SUPFAM" id="SSF49695">
    <property type="entry name" value="gamma-Crystallin-like"/>
    <property type="match status" value="1"/>
</dbReference>
<name>A0A0F5FPP8_9HYPH</name>
<dbReference type="InterPro" id="IPR011024">
    <property type="entry name" value="G_crystallin-like"/>
</dbReference>
<comment type="caution">
    <text evidence="2">The sequence shown here is derived from an EMBL/GenBank/DDBJ whole genome shotgun (WGS) entry which is preliminary data.</text>
</comment>
<evidence type="ECO:0000313" key="2">
    <source>
        <dbReference type="EMBL" id="KKB10147.1"/>
    </source>
</evidence>
<dbReference type="Proteomes" id="UP000033649">
    <property type="component" value="Unassembled WGS sequence"/>
</dbReference>
<feature type="signal peptide" evidence="1">
    <location>
        <begin position="1"/>
        <end position="23"/>
    </location>
</feature>
<evidence type="ECO:0000256" key="1">
    <source>
        <dbReference type="SAM" id="SignalP"/>
    </source>
</evidence>
<dbReference type="EMBL" id="JZEY01000054">
    <property type="protein sequence ID" value="KKB10147.1"/>
    <property type="molecule type" value="Genomic_DNA"/>
</dbReference>
<dbReference type="STRING" id="429727.VE26_10300"/>